<evidence type="ECO:0000313" key="2">
    <source>
        <dbReference type="EMBL" id="ANF22690.1"/>
    </source>
</evidence>
<dbReference type="EMBL" id="CP015520">
    <property type="protein sequence ID" value="ANF22690.1"/>
    <property type="molecule type" value="Genomic_DNA"/>
</dbReference>
<keyword evidence="3" id="KW-1185">Reference proteome</keyword>
<dbReference type="OrthoDB" id="100210at2157"/>
<dbReference type="Proteomes" id="UP000076969">
    <property type="component" value="Chromosome"/>
</dbReference>
<gene>
    <name evidence="2" type="ORF">A7C91_05515</name>
</gene>
<keyword evidence="1" id="KW-0812">Transmembrane</keyword>
<evidence type="ECO:0000313" key="3">
    <source>
        <dbReference type="Proteomes" id="UP000076969"/>
    </source>
</evidence>
<sequence length="157" mass="17395">MLMSRRKAQTAIESIFIIAIILTGILIIVPPYLNENKNISLVVYARNSASNACTYLNTGVVINEADYTPLNVIIKADTYTYHTFQLTSISMNELDSKIQVNIIITYSGSAVPETTLETNIKQYIVNDLASNTNVRLSGGKLYFGGKEVEINVDVVRK</sequence>
<proteinExistence type="predicted"/>
<evidence type="ECO:0000256" key="1">
    <source>
        <dbReference type="SAM" id="Phobius"/>
    </source>
</evidence>
<feature type="transmembrane region" description="Helical" evidence="1">
    <location>
        <begin position="12"/>
        <end position="33"/>
    </location>
</feature>
<dbReference type="STRING" id="1712654.A7C91_05515"/>
<name>A0A172WH14_9EURY</name>
<accession>A0A172WH14</accession>
<keyword evidence="1" id="KW-0472">Membrane</keyword>
<reference evidence="3" key="1">
    <citation type="journal article" date="2016" name="Syst. Appl. Microbiol.">
        <title>Thermococcus piezophilus sp. nov., a novel hyperthermophilic and piezophilic archaeon with a broad pressure range for growth, isolated from a deepest hydrothermal vent at the Mid-Cayman Rise.</title>
        <authorList>
            <person name="Dalmasso C."/>
            <person name="Oger P."/>
            <person name="Selva G."/>
            <person name="Courtine D."/>
            <person name="L'Haridon S."/>
            <person name="Garlaschelli A."/>
            <person name="Roussel E."/>
            <person name="Miyazaki J."/>
            <person name="Reveillaud J."/>
            <person name="Jebbar M."/>
            <person name="Takai K."/>
            <person name="Maignien L."/>
            <person name="Alain K."/>
        </authorList>
    </citation>
    <scope>NUCLEOTIDE SEQUENCE [LARGE SCALE GENOMIC DNA]</scope>
    <source>
        <strain evidence="3">CDGS</strain>
    </source>
</reference>
<dbReference type="AlphaFoldDB" id="A0A172WH14"/>
<dbReference type="KEGG" id="tpie:A7C91_05515"/>
<evidence type="ECO:0008006" key="4">
    <source>
        <dbReference type="Google" id="ProtNLM"/>
    </source>
</evidence>
<keyword evidence="1" id="KW-1133">Transmembrane helix</keyword>
<organism evidence="2 3">
    <name type="scientific">Thermococcus piezophilus</name>
    <dbReference type="NCBI Taxonomy" id="1712654"/>
    <lineage>
        <taxon>Archaea</taxon>
        <taxon>Methanobacteriati</taxon>
        <taxon>Methanobacteriota</taxon>
        <taxon>Thermococci</taxon>
        <taxon>Thermococcales</taxon>
        <taxon>Thermococcaceae</taxon>
        <taxon>Thermococcus</taxon>
    </lineage>
</organism>
<protein>
    <recommendedName>
        <fullName evidence="4">Class III signal peptide-containing protein</fullName>
    </recommendedName>
</protein>